<evidence type="ECO:0000313" key="2">
    <source>
        <dbReference type="EMBL" id="SCM76555.1"/>
    </source>
</evidence>
<sequence>MPIEFDPTTRATNLQKHRVDLADTE</sequence>
<protein>
    <submittedName>
        <fullName evidence="2">Uncharacterized protein</fullName>
    </submittedName>
</protein>
<proteinExistence type="predicted"/>
<name>A0A212LG81_9HYPH</name>
<gene>
    <name evidence="2" type="ORF">KL86PLE_40360</name>
</gene>
<accession>A0A212LG81</accession>
<dbReference type="EMBL" id="FMJD01000008">
    <property type="protein sequence ID" value="SCM76555.1"/>
    <property type="molecule type" value="Genomic_DNA"/>
</dbReference>
<dbReference type="AlphaFoldDB" id="A0A212LG81"/>
<evidence type="ECO:0000256" key="1">
    <source>
        <dbReference type="SAM" id="MobiDB-lite"/>
    </source>
</evidence>
<organism evidence="2">
    <name type="scientific">uncultured Pleomorphomonas sp</name>
    <dbReference type="NCBI Taxonomy" id="442121"/>
    <lineage>
        <taxon>Bacteria</taxon>
        <taxon>Pseudomonadati</taxon>
        <taxon>Pseudomonadota</taxon>
        <taxon>Alphaproteobacteria</taxon>
        <taxon>Hyphomicrobiales</taxon>
        <taxon>Pleomorphomonadaceae</taxon>
        <taxon>Pleomorphomonas</taxon>
        <taxon>environmental samples</taxon>
    </lineage>
</organism>
<reference evidence="2" key="1">
    <citation type="submission" date="2016-08" db="EMBL/GenBank/DDBJ databases">
        <authorList>
            <person name="Seilhamer J.J."/>
        </authorList>
    </citation>
    <scope>NUCLEOTIDE SEQUENCE</scope>
    <source>
        <strain evidence="2">86</strain>
    </source>
</reference>
<feature type="region of interest" description="Disordered" evidence="1">
    <location>
        <begin position="1"/>
        <end position="25"/>
    </location>
</feature>